<evidence type="ECO:0000256" key="1">
    <source>
        <dbReference type="ARBA" id="ARBA00005854"/>
    </source>
</evidence>
<dbReference type="Proteomes" id="UP000024942">
    <property type="component" value="Unassembled WGS sequence"/>
</dbReference>
<dbReference type="SUPFAM" id="SSF51735">
    <property type="entry name" value="NAD(P)-binding Rossmann-fold domains"/>
    <property type="match status" value="1"/>
</dbReference>
<evidence type="ECO:0000259" key="4">
    <source>
        <dbReference type="Pfam" id="PF02826"/>
    </source>
</evidence>
<sequence length="159" mass="17418">FDDLLTTADIISLHVPSTPRTRHLVSADAFKRMKDGVVIINTARGDVIDTQELIKALKSGKVSAAGLDVLPDEPMLREEAELICSVDCDGHDLRTLVADQVLLRMPNVIVTPHSAFNTQEAIARIAETTLENIKTYLKGVPQNLVATQQNLSPKEQEHA</sequence>
<dbReference type="PANTHER" id="PTHR43026:SF1">
    <property type="entry name" value="2-HYDROXYACID DEHYDROGENASE HOMOLOG 1-RELATED"/>
    <property type="match status" value="1"/>
</dbReference>
<keyword evidence="3" id="KW-0520">NAD</keyword>
<dbReference type="InterPro" id="IPR036291">
    <property type="entry name" value="NAD(P)-bd_dom_sf"/>
</dbReference>
<dbReference type="InterPro" id="IPR058205">
    <property type="entry name" value="D-LDH-like"/>
</dbReference>
<dbReference type="Pfam" id="PF02826">
    <property type="entry name" value="2-Hacid_dh_C"/>
    <property type="match status" value="1"/>
</dbReference>
<dbReference type="PROSITE" id="PS00671">
    <property type="entry name" value="D_2_HYDROXYACID_DH_3"/>
    <property type="match status" value="1"/>
</dbReference>
<comment type="similarity">
    <text evidence="1">Belongs to the D-isomer specific 2-hydroxyacid dehydrogenase family.</text>
</comment>
<dbReference type="PROSITE" id="PS00670">
    <property type="entry name" value="D_2_HYDROXYACID_DH_2"/>
    <property type="match status" value="1"/>
</dbReference>
<dbReference type="InterPro" id="IPR029753">
    <property type="entry name" value="D-isomer_DH_CS"/>
</dbReference>
<accession>A0A059FZV6</accession>
<evidence type="ECO:0000313" key="5">
    <source>
        <dbReference type="EMBL" id="KCZ96008.1"/>
    </source>
</evidence>
<evidence type="ECO:0000256" key="3">
    <source>
        <dbReference type="ARBA" id="ARBA00023027"/>
    </source>
</evidence>
<organism evidence="5 6">
    <name type="scientific">Hyphomonas oceanitis SCH89</name>
    <dbReference type="NCBI Taxonomy" id="1280953"/>
    <lineage>
        <taxon>Bacteria</taxon>
        <taxon>Pseudomonadati</taxon>
        <taxon>Pseudomonadota</taxon>
        <taxon>Alphaproteobacteria</taxon>
        <taxon>Hyphomonadales</taxon>
        <taxon>Hyphomonadaceae</taxon>
        <taxon>Hyphomonas</taxon>
    </lineage>
</organism>
<feature type="non-terminal residue" evidence="5">
    <location>
        <position position="1"/>
    </location>
</feature>
<dbReference type="PATRIC" id="fig|1280953.3.peg.4113"/>
<dbReference type="RefSeq" id="WP_035542736.1">
    <property type="nucleotide sequence ID" value="NZ_ARYL01000155.1"/>
</dbReference>
<evidence type="ECO:0000313" key="6">
    <source>
        <dbReference type="Proteomes" id="UP000024942"/>
    </source>
</evidence>
<reference evidence="5 6" key="1">
    <citation type="journal article" date="2014" name="Antonie Van Leeuwenhoek">
        <title>Hyphomonas beringensis sp. nov. and Hyphomonas chukchiensis sp. nov., isolated from surface seawater of the Bering Sea and Chukchi Sea.</title>
        <authorList>
            <person name="Li C."/>
            <person name="Lai Q."/>
            <person name="Li G."/>
            <person name="Dong C."/>
            <person name="Wang J."/>
            <person name="Liao Y."/>
            <person name="Shao Z."/>
        </authorList>
    </citation>
    <scope>NUCLEOTIDE SEQUENCE [LARGE SCALE GENOMIC DNA]</scope>
    <source>
        <strain evidence="5 6">SCH89</strain>
    </source>
</reference>
<gene>
    <name evidence="5" type="ORF">HOC_20863</name>
</gene>
<dbReference type="GO" id="GO:0008720">
    <property type="term" value="F:D-lactate dehydrogenase (NAD+) activity"/>
    <property type="evidence" value="ECO:0007669"/>
    <property type="project" value="TreeGrafter"/>
</dbReference>
<comment type="caution">
    <text evidence="5">The sequence shown here is derived from an EMBL/GenBank/DDBJ whole genome shotgun (WGS) entry which is preliminary data.</text>
</comment>
<protein>
    <submittedName>
        <fullName evidence="5">D-isomer specific 2-hydroxyacid dehydrogenase</fullName>
    </submittedName>
</protein>
<dbReference type="EMBL" id="ARYL01000155">
    <property type="protein sequence ID" value="KCZ96008.1"/>
    <property type="molecule type" value="Genomic_DNA"/>
</dbReference>
<dbReference type="GO" id="GO:0051287">
    <property type="term" value="F:NAD binding"/>
    <property type="evidence" value="ECO:0007669"/>
    <property type="project" value="InterPro"/>
</dbReference>
<dbReference type="PANTHER" id="PTHR43026">
    <property type="entry name" value="2-HYDROXYACID DEHYDROGENASE HOMOLOG 1-RELATED"/>
    <property type="match status" value="1"/>
</dbReference>
<dbReference type="Gene3D" id="3.40.50.720">
    <property type="entry name" value="NAD(P)-binding Rossmann-like Domain"/>
    <property type="match status" value="2"/>
</dbReference>
<evidence type="ECO:0000256" key="2">
    <source>
        <dbReference type="ARBA" id="ARBA00023002"/>
    </source>
</evidence>
<dbReference type="AlphaFoldDB" id="A0A059FZV6"/>
<dbReference type="InterPro" id="IPR006140">
    <property type="entry name" value="D-isomer_DH_NAD-bd"/>
</dbReference>
<dbReference type="STRING" id="1280953.HOC_20863"/>
<keyword evidence="6" id="KW-1185">Reference proteome</keyword>
<keyword evidence="2" id="KW-0560">Oxidoreductase</keyword>
<proteinExistence type="inferred from homology"/>
<name>A0A059FZV6_9PROT</name>
<feature type="domain" description="D-isomer specific 2-hydroxyacid dehydrogenase NAD-binding" evidence="4">
    <location>
        <begin position="1"/>
        <end position="115"/>
    </location>
</feature>
<dbReference type="eggNOG" id="COG1052">
    <property type="taxonomic scope" value="Bacteria"/>
</dbReference>